<name>A0ACB5SS38_AMBMO</name>
<dbReference type="Proteomes" id="UP001165064">
    <property type="component" value="Unassembled WGS sequence"/>
</dbReference>
<proteinExistence type="predicted"/>
<evidence type="ECO:0000313" key="2">
    <source>
        <dbReference type="Proteomes" id="UP001165064"/>
    </source>
</evidence>
<organism evidence="1 2">
    <name type="scientific">Ambrosiozyma monospora</name>
    <name type="common">Yeast</name>
    <name type="synonym">Endomycopsis monosporus</name>
    <dbReference type="NCBI Taxonomy" id="43982"/>
    <lineage>
        <taxon>Eukaryota</taxon>
        <taxon>Fungi</taxon>
        <taxon>Dikarya</taxon>
        <taxon>Ascomycota</taxon>
        <taxon>Saccharomycotina</taxon>
        <taxon>Pichiomycetes</taxon>
        <taxon>Pichiales</taxon>
        <taxon>Pichiaceae</taxon>
        <taxon>Ambrosiozyma</taxon>
    </lineage>
</organism>
<keyword evidence="2" id="KW-1185">Reference proteome</keyword>
<sequence>MGYCFLQKFTNLPITHDDTTTAATPFEMKNWKSGDGSFFKEMFSFGYFAAFVNYISTTLTTTDTNGYNTTTVFMTTVSSYDRYGSSLLLPTSICEECDSASWGVTQVSLTNGASATDGAHGGNEPMAVNGS</sequence>
<evidence type="ECO:0000313" key="1">
    <source>
        <dbReference type="EMBL" id="GME71280.1"/>
    </source>
</evidence>
<comment type="caution">
    <text evidence="1">The sequence shown here is derived from an EMBL/GenBank/DDBJ whole genome shotgun (WGS) entry which is preliminary data.</text>
</comment>
<protein>
    <submittedName>
        <fullName evidence="1">Unnamed protein product</fullName>
    </submittedName>
</protein>
<gene>
    <name evidence="1" type="ORF">Amon02_000052800</name>
</gene>
<accession>A0ACB5SS38</accession>
<dbReference type="EMBL" id="BSXS01000184">
    <property type="protein sequence ID" value="GME71280.1"/>
    <property type="molecule type" value="Genomic_DNA"/>
</dbReference>
<reference evidence="1" key="1">
    <citation type="submission" date="2023-04" db="EMBL/GenBank/DDBJ databases">
        <title>Ambrosiozyma monospora NBRC 10751.</title>
        <authorList>
            <person name="Ichikawa N."/>
            <person name="Sato H."/>
            <person name="Tonouchi N."/>
        </authorList>
    </citation>
    <scope>NUCLEOTIDE SEQUENCE</scope>
    <source>
        <strain evidence="1">NBRC 10751</strain>
    </source>
</reference>